<keyword evidence="2" id="KW-1185">Reference proteome</keyword>
<organism evidence="1 2">
    <name type="scientific">Sphagnum jensenii</name>
    <dbReference type="NCBI Taxonomy" id="128206"/>
    <lineage>
        <taxon>Eukaryota</taxon>
        <taxon>Viridiplantae</taxon>
        <taxon>Streptophyta</taxon>
        <taxon>Embryophyta</taxon>
        <taxon>Bryophyta</taxon>
        <taxon>Sphagnophytina</taxon>
        <taxon>Sphagnopsida</taxon>
        <taxon>Sphagnales</taxon>
        <taxon>Sphagnaceae</taxon>
        <taxon>Sphagnum</taxon>
    </lineage>
</organism>
<protein>
    <submittedName>
        <fullName evidence="1">Uncharacterized protein</fullName>
    </submittedName>
</protein>
<evidence type="ECO:0000313" key="2">
    <source>
        <dbReference type="Proteomes" id="UP001497444"/>
    </source>
</evidence>
<name>A0ABP0WN95_9BRYO</name>
<accession>A0ABP0WN95</accession>
<proteinExistence type="predicted"/>
<sequence length="129" mass="14389">MASLSSSYHMAAMARHHQVAVFMTMLAGSFALLAILPKPVMAEYSCSQATVVPEEATDFFDYLKAACNALLERADPNNSKLMHVEMVDSKTNQTLYLWATCGSKEDANYCKVHTHTHIYTCCNSHQTFM</sequence>
<dbReference type="EMBL" id="OZ020114">
    <property type="protein sequence ID" value="CAK9267178.1"/>
    <property type="molecule type" value="Genomic_DNA"/>
</dbReference>
<gene>
    <name evidence="1" type="ORF">CSSPJE1EN1_LOCUS12656</name>
</gene>
<evidence type="ECO:0000313" key="1">
    <source>
        <dbReference type="EMBL" id="CAK9267178.1"/>
    </source>
</evidence>
<reference evidence="1" key="1">
    <citation type="submission" date="2024-02" db="EMBL/GenBank/DDBJ databases">
        <authorList>
            <consortium name="ELIXIR-Norway"/>
            <consortium name="Elixir Norway"/>
        </authorList>
    </citation>
    <scope>NUCLEOTIDE SEQUENCE</scope>
</reference>
<dbReference type="Proteomes" id="UP001497444">
    <property type="component" value="Chromosome 19"/>
</dbReference>